<dbReference type="Proteomes" id="UP000002377">
    <property type="component" value="Chromosome"/>
</dbReference>
<keyword evidence="1" id="KW-0175">Coiled coil</keyword>
<dbReference type="Gene3D" id="1.20.5.190">
    <property type="match status" value="2"/>
</dbReference>
<evidence type="ECO:0000313" key="2">
    <source>
        <dbReference type="EMBL" id="ADG81469.1"/>
    </source>
</evidence>
<name>D5XBS1_THEPJ</name>
<accession>D5XBS1</accession>
<keyword evidence="3" id="KW-1185">Reference proteome</keyword>
<sequence>MNIDRQILDSFLEKVETVVKQAIGEVKSDINGIKSDVSTLKSDVSTLREDVSTLKSEVSTLKEDVSTLKEDVGMLKSEMAEVKSDISVMNVTLQEHTDLLRALEHRTEENTAQLLQISEDLNYLKGTVASQGKEIDELKMLRSEDRRIIEAVSAMVIKHESQLKTMGV</sequence>
<dbReference type="AlphaFoldDB" id="D5XBS1"/>
<evidence type="ECO:0000313" key="3">
    <source>
        <dbReference type="Proteomes" id="UP000002377"/>
    </source>
</evidence>
<dbReference type="RefSeq" id="WP_013119490.1">
    <property type="nucleotide sequence ID" value="NC_014152.1"/>
</dbReference>
<dbReference type="SUPFAM" id="SSF57997">
    <property type="entry name" value="Tropomyosin"/>
    <property type="match status" value="1"/>
</dbReference>
<reference evidence="2 3" key="1">
    <citation type="submission" date="2010-05" db="EMBL/GenBank/DDBJ databases">
        <title>Complete sequence of Thermincola sp. JR.</title>
        <authorList>
            <consortium name="US DOE Joint Genome Institute"/>
            <person name="Lucas S."/>
            <person name="Copeland A."/>
            <person name="Lapidus A."/>
            <person name="Cheng J.-F."/>
            <person name="Bruce D."/>
            <person name="Goodwin L."/>
            <person name="Pitluck S."/>
            <person name="Chertkov O."/>
            <person name="Detter J.C."/>
            <person name="Han C."/>
            <person name="Tapia R."/>
            <person name="Land M."/>
            <person name="Hauser L."/>
            <person name="Kyrpides N."/>
            <person name="Mikhailova N."/>
            <person name="Hazen T.C."/>
            <person name="Woyke T."/>
        </authorList>
    </citation>
    <scope>NUCLEOTIDE SEQUENCE [LARGE SCALE GENOMIC DNA]</scope>
    <source>
        <strain evidence="2 3">JR</strain>
    </source>
</reference>
<dbReference type="OrthoDB" id="1708171at2"/>
<gene>
    <name evidence="2" type="ordered locus">TherJR_0596</name>
</gene>
<proteinExistence type="predicted"/>
<dbReference type="EMBL" id="CP002028">
    <property type="protein sequence ID" value="ADG81469.1"/>
    <property type="molecule type" value="Genomic_DNA"/>
</dbReference>
<dbReference type="eggNOG" id="COG1196">
    <property type="taxonomic scope" value="Bacteria"/>
</dbReference>
<dbReference type="HOGENOM" id="CLU_130845_0_0_9"/>
<evidence type="ECO:0000256" key="1">
    <source>
        <dbReference type="SAM" id="Coils"/>
    </source>
</evidence>
<protein>
    <submittedName>
        <fullName evidence="2">M penetrans paralogue 2 domain protein</fullName>
    </submittedName>
</protein>
<organism evidence="2 3">
    <name type="scientific">Thermincola potens (strain JR)</name>
    <dbReference type="NCBI Taxonomy" id="635013"/>
    <lineage>
        <taxon>Bacteria</taxon>
        <taxon>Bacillati</taxon>
        <taxon>Bacillota</taxon>
        <taxon>Clostridia</taxon>
        <taxon>Eubacteriales</taxon>
        <taxon>Thermincolaceae</taxon>
        <taxon>Thermincola</taxon>
    </lineage>
</organism>
<dbReference type="STRING" id="635013.TherJR_0596"/>
<feature type="coiled-coil region" evidence="1">
    <location>
        <begin position="44"/>
        <end position="71"/>
    </location>
</feature>
<dbReference type="KEGG" id="tjr:TherJR_0596"/>